<evidence type="ECO:0000256" key="10">
    <source>
        <dbReference type="ARBA" id="ARBA00044770"/>
    </source>
</evidence>
<keyword evidence="17" id="KW-1185">Reference proteome</keyword>
<evidence type="ECO:0000256" key="5">
    <source>
        <dbReference type="ARBA" id="ARBA00022670"/>
    </source>
</evidence>
<dbReference type="Proteomes" id="UP001597375">
    <property type="component" value="Unassembled WGS sequence"/>
</dbReference>
<evidence type="ECO:0000256" key="1">
    <source>
        <dbReference type="ARBA" id="ARBA00004752"/>
    </source>
</evidence>
<keyword evidence="9" id="KW-0511">Multifunctional enzyme</keyword>
<sequence length="798" mass="88564">MAKRKQQTNQPRGKKPAPRKSANPLSILFFWPFHLLFAVTRGMSAPVRILLRFLGTPAIAGLYFLTLLGVVYGFRSVRYDLNRINQMPERTIILDRQGTEIGRIHGEKRSIVPLKDVAEDFRKAILAREDERFYSHGAVDLIGIGRAFLKNLEGKREGASTITQQLASDVFQLKAGEKRGQLLRQLDRKFLEIAIAFRINAALSKDQILEAYINQINWGRQIKGVGEASRIYFEKHPAELTLSEAALMAGIVRGPDAYNPFRSMEAAERERNTTLARMVAARKISQAQADEAKKEPITVRPAWRRDSQQSYAMDAIRRDLEIILEKENIQLGGLTIVTTIDQRLQKVAEEALDKKLRETERLSGYPHQTRAAWQNLPLEKRGEPKYIQGSTVLIENRTGAVLALVGGRDANESQFNRAIQAKRQIGSIFKPFVYLAAFDKGLRPSTQISDGPIQRGEIKGAANWKPNNSDGKFGGMHPASYGLIRSRNTMSVRIGNYAGLEKVKDVSRKAGFGMSMPETPSSYLGSWEASPWEVARAYTIFPNDGVCYRPYLVSEIRDRNDNVLYTTPALPYQATNTGSAWSVSRILQEVATSGTAAAVRRLGFTKPAAGKTGTTNDFKDAWFAGYTSTLTCAVWVGFDTPKKTISGGYGSALALPVWVDLMKTADRLGYKAGDLHSNVNLQTIDLCRLSGKRATSGCYEAGTAYTDQVPADTAPSSNDLCTIHPARAQPVSEDDIRSAPPAPSRPSPPRAQPIPDNRPPARAQPVEERPLRAQPVEERRPLRAQPVEERPLRAQPVD</sequence>
<name>A0ABW5D5N8_9BACT</name>
<evidence type="ECO:0000259" key="14">
    <source>
        <dbReference type="Pfam" id="PF00905"/>
    </source>
</evidence>
<evidence type="ECO:0000256" key="4">
    <source>
        <dbReference type="ARBA" id="ARBA00022645"/>
    </source>
</evidence>
<organism evidence="16 17">
    <name type="scientific">Luteolibacter algae</name>
    <dbReference type="NCBI Taxonomy" id="454151"/>
    <lineage>
        <taxon>Bacteria</taxon>
        <taxon>Pseudomonadati</taxon>
        <taxon>Verrucomicrobiota</taxon>
        <taxon>Verrucomicrobiia</taxon>
        <taxon>Verrucomicrobiales</taxon>
        <taxon>Verrucomicrobiaceae</taxon>
        <taxon>Luteolibacter</taxon>
    </lineage>
</organism>
<dbReference type="Pfam" id="PF00905">
    <property type="entry name" value="Transpeptidase"/>
    <property type="match status" value="1"/>
</dbReference>
<evidence type="ECO:0000256" key="2">
    <source>
        <dbReference type="ARBA" id="ARBA00007090"/>
    </source>
</evidence>
<feature type="region of interest" description="Disordered" evidence="12">
    <location>
        <begin position="1"/>
        <end position="20"/>
    </location>
</feature>
<dbReference type="Pfam" id="PF00912">
    <property type="entry name" value="Transgly"/>
    <property type="match status" value="1"/>
</dbReference>
<dbReference type="PANTHER" id="PTHR32282">
    <property type="entry name" value="BINDING PROTEIN TRANSPEPTIDASE, PUTATIVE-RELATED"/>
    <property type="match status" value="1"/>
</dbReference>
<comment type="catalytic activity">
    <reaction evidence="11">
        <text>[GlcNAc-(1-&gt;4)-Mur2Ac(oyl-L-Ala-gamma-D-Glu-L-Lys-D-Ala-D-Ala)](n)-di-trans,octa-cis-undecaprenyl diphosphate + beta-D-GlcNAc-(1-&gt;4)-Mur2Ac(oyl-L-Ala-gamma-D-Glu-L-Lys-D-Ala-D-Ala)-di-trans,octa-cis-undecaprenyl diphosphate = [GlcNAc-(1-&gt;4)-Mur2Ac(oyl-L-Ala-gamma-D-Glu-L-Lys-D-Ala-D-Ala)](n+1)-di-trans,octa-cis-undecaprenyl diphosphate + di-trans,octa-cis-undecaprenyl diphosphate + H(+)</text>
        <dbReference type="Rhea" id="RHEA:23708"/>
        <dbReference type="Rhea" id="RHEA-COMP:9602"/>
        <dbReference type="Rhea" id="RHEA-COMP:9603"/>
        <dbReference type="ChEBI" id="CHEBI:15378"/>
        <dbReference type="ChEBI" id="CHEBI:58405"/>
        <dbReference type="ChEBI" id="CHEBI:60033"/>
        <dbReference type="ChEBI" id="CHEBI:78435"/>
        <dbReference type="EC" id="2.4.99.28"/>
    </reaction>
</comment>
<dbReference type="InterPro" id="IPR036950">
    <property type="entry name" value="PBP_transglycosylase"/>
</dbReference>
<comment type="similarity">
    <text evidence="2">In the C-terminal section; belongs to the transpeptidase family.</text>
</comment>
<dbReference type="InterPro" id="IPR001460">
    <property type="entry name" value="PCN-bd_Tpept"/>
</dbReference>
<evidence type="ECO:0000313" key="16">
    <source>
        <dbReference type="EMBL" id="MFD2256031.1"/>
    </source>
</evidence>
<dbReference type="SUPFAM" id="SSF53955">
    <property type="entry name" value="Lysozyme-like"/>
    <property type="match status" value="1"/>
</dbReference>
<accession>A0ABW5D5N8</accession>
<keyword evidence="5" id="KW-0645">Protease</keyword>
<comment type="caution">
    <text evidence="16">The sequence shown here is derived from an EMBL/GenBank/DDBJ whole genome shotgun (WGS) entry which is preliminary data.</text>
</comment>
<keyword evidence="8" id="KW-0378">Hydrolase</keyword>
<keyword evidence="6 16" id="KW-0328">Glycosyltransferase</keyword>
<evidence type="ECO:0000313" key="17">
    <source>
        <dbReference type="Proteomes" id="UP001597375"/>
    </source>
</evidence>
<feature type="compositionally biased region" description="Basic and acidic residues" evidence="12">
    <location>
        <begin position="765"/>
        <end position="792"/>
    </location>
</feature>
<feature type="compositionally biased region" description="Basic residues" evidence="12">
    <location>
        <begin position="1"/>
        <end position="18"/>
    </location>
</feature>
<evidence type="ECO:0000256" key="3">
    <source>
        <dbReference type="ARBA" id="ARBA00007739"/>
    </source>
</evidence>
<keyword evidence="13" id="KW-1133">Transmembrane helix</keyword>
<evidence type="ECO:0000256" key="8">
    <source>
        <dbReference type="ARBA" id="ARBA00022801"/>
    </source>
</evidence>
<dbReference type="PANTHER" id="PTHR32282:SF33">
    <property type="entry name" value="PEPTIDOGLYCAN GLYCOSYLTRANSFERASE"/>
    <property type="match status" value="1"/>
</dbReference>
<dbReference type="EMBL" id="JBHUIT010000003">
    <property type="protein sequence ID" value="MFD2256031.1"/>
    <property type="molecule type" value="Genomic_DNA"/>
</dbReference>
<proteinExistence type="inferred from homology"/>
<feature type="transmembrane region" description="Helical" evidence="13">
    <location>
        <begin position="49"/>
        <end position="74"/>
    </location>
</feature>
<evidence type="ECO:0000256" key="6">
    <source>
        <dbReference type="ARBA" id="ARBA00022676"/>
    </source>
</evidence>
<feature type="domain" description="Glycosyl transferase family 51" evidence="15">
    <location>
        <begin position="98"/>
        <end position="278"/>
    </location>
</feature>
<evidence type="ECO:0000256" key="11">
    <source>
        <dbReference type="ARBA" id="ARBA00049902"/>
    </source>
</evidence>
<keyword evidence="13" id="KW-0472">Membrane</keyword>
<dbReference type="InterPro" id="IPR012338">
    <property type="entry name" value="Beta-lactam/transpept-like"/>
</dbReference>
<comment type="similarity">
    <text evidence="3">In the N-terminal section; belongs to the glycosyltransferase 51 family.</text>
</comment>
<evidence type="ECO:0000256" key="9">
    <source>
        <dbReference type="ARBA" id="ARBA00023268"/>
    </source>
</evidence>
<feature type="domain" description="Penicillin-binding protein transpeptidase" evidence="14">
    <location>
        <begin position="389"/>
        <end position="661"/>
    </location>
</feature>
<dbReference type="Gene3D" id="1.10.3810.10">
    <property type="entry name" value="Biosynthetic peptidoglycan transglycosylase-like"/>
    <property type="match status" value="1"/>
</dbReference>
<feature type="region of interest" description="Disordered" evidence="12">
    <location>
        <begin position="727"/>
        <end position="798"/>
    </location>
</feature>
<dbReference type="InterPro" id="IPR023346">
    <property type="entry name" value="Lysozyme-like_dom_sf"/>
</dbReference>
<keyword evidence="7 16" id="KW-0808">Transferase</keyword>
<feature type="compositionally biased region" description="Pro residues" evidence="12">
    <location>
        <begin position="740"/>
        <end position="758"/>
    </location>
</feature>
<dbReference type="RefSeq" id="WP_386818911.1">
    <property type="nucleotide sequence ID" value="NZ_JBHUIT010000003.1"/>
</dbReference>
<evidence type="ECO:0000259" key="15">
    <source>
        <dbReference type="Pfam" id="PF00912"/>
    </source>
</evidence>
<comment type="pathway">
    <text evidence="1">Cell wall biogenesis; peptidoglycan biosynthesis.</text>
</comment>
<keyword evidence="13" id="KW-0812">Transmembrane</keyword>
<dbReference type="InterPro" id="IPR050396">
    <property type="entry name" value="Glycosyltr_51/Transpeptidase"/>
</dbReference>
<dbReference type="EC" id="2.4.99.28" evidence="10"/>
<keyword evidence="4" id="KW-0121">Carboxypeptidase</keyword>
<dbReference type="SUPFAM" id="SSF56601">
    <property type="entry name" value="beta-lactamase/transpeptidase-like"/>
    <property type="match status" value="1"/>
</dbReference>
<gene>
    <name evidence="16" type="ORF">ACFSSA_05025</name>
</gene>
<dbReference type="InterPro" id="IPR001264">
    <property type="entry name" value="Glyco_trans_51"/>
</dbReference>
<evidence type="ECO:0000256" key="13">
    <source>
        <dbReference type="SAM" id="Phobius"/>
    </source>
</evidence>
<evidence type="ECO:0000256" key="7">
    <source>
        <dbReference type="ARBA" id="ARBA00022679"/>
    </source>
</evidence>
<protein>
    <recommendedName>
        <fullName evidence="10">peptidoglycan glycosyltransferase</fullName>
        <ecNumber evidence="10">2.4.99.28</ecNumber>
    </recommendedName>
</protein>
<evidence type="ECO:0000256" key="12">
    <source>
        <dbReference type="SAM" id="MobiDB-lite"/>
    </source>
</evidence>
<dbReference type="NCBIfam" id="TIGR02074">
    <property type="entry name" value="PBP_1a_fam"/>
    <property type="match status" value="1"/>
</dbReference>
<dbReference type="GO" id="GO:0016757">
    <property type="term" value="F:glycosyltransferase activity"/>
    <property type="evidence" value="ECO:0007669"/>
    <property type="project" value="UniProtKB-KW"/>
</dbReference>
<dbReference type="Gene3D" id="3.40.710.10">
    <property type="entry name" value="DD-peptidase/beta-lactamase superfamily"/>
    <property type="match status" value="1"/>
</dbReference>
<reference evidence="17" key="1">
    <citation type="journal article" date="2019" name="Int. J. Syst. Evol. Microbiol.">
        <title>The Global Catalogue of Microorganisms (GCM) 10K type strain sequencing project: providing services to taxonomists for standard genome sequencing and annotation.</title>
        <authorList>
            <consortium name="The Broad Institute Genomics Platform"/>
            <consortium name="The Broad Institute Genome Sequencing Center for Infectious Disease"/>
            <person name="Wu L."/>
            <person name="Ma J."/>
        </authorList>
    </citation>
    <scope>NUCLEOTIDE SEQUENCE [LARGE SCALE GENOMIC DNA]</scope>
    <source>
        <strain evidence="17">CGMCC 4.7106</strain>
    </source>
</reference>